<dbReference type="SUPFAM" id="SSF51905">
    <property type="entry name" value="FAD/NAD(P)-binding domain"/>
    <property type="match status" value="1"/>
</dbReference>
<sequence length="71" mass="7140">MAAAANNGGEGGDGFDVIVVGAGIMGSCAAYAASTRGGARVLLLDPFDLLHHRGSSHGKSRTIRATYPPAQ</sequence>
<proteinExistence type="inferred from homology"/>
<reference evidence="7" key="1">
    <citation type="journal article" date="2005" name="PLoS Biol.">
        <title>The genomes of Oryza sativa: a history of duplications.</title>
        <authorList>
            <person name="Yu J."/>
            <person name="Wang J."/>
            <person name="Lin W."/>
            <person name="Li S."/>
            <person name="Li H."/>
            <person name="Zhou J."/>
            <person name="Ni P."/>
            <person name="Dong W."/>
            <person name="Hu S."/>
            <person name="Zeng C."/>
            <person name="Zhang J."/>
            <person name="Zhang Y."/>
            <person name="Li R."/>
            <person name="Xu Z."/>
            <person name="Li S."/>
            <person name="Li X."/>
            <person name="Zheng H."/>
            <person name="Cong L."/>
            <person name="Lin L."/>
            <person name="Yin J."/>
            <person name="Geng J."/>
            <person name="Li G."/>
            <person name="Shi J."/>
            <person name="Liu J."/>
            <person name="Lv H."/>
            <person name="Li J."/>
            <person name="Wang J."/>
            <person name="Deng Y."/>
            <person name="Ran L."/>
            <person name="Shi X."/>
            <person name="Wang X."/>
            <person name="Wu Q."/>
            <person name="Li C."/>
            <person name="Ren X."/>
            <person name="Wang J."/>
            <person name="Wang X."/>
            <person name="Li D."/>
            <person name="Liu D."/>
            <person name="Zhang X."/>
            <person name="Ji Z."/>
            <person name="Zhao W."/>
            <person name="Sun Y."/>
            <person name="Zhang Z."/>
            <person name="Bao J."/>
            <person name="Han Y."/>
            <person name="Dong L."/>
            <person name="Ji J."/>
            <person name="Chen P."/>
            <person name="Wu S."/>
            <person name="Liu J."/>
            <person name="Xiao Y."/>
            <person name="Bu D."/>
            <person name="Tan J."/>
            <person name="Yang L."/>
            <person name="Ye C."/>
            <person name="Zhang J."/>
            <person name="Xu J."/>
            <person name="Zhou Y."/>
            <person name="Yu Y."/>
            <person name="Zhang B."/>
            <person name="Zhuang S."/>
            <person name="Wei H."/>
            <person name="Liu B."/>
            <person name="Lei M."/>
            <person name="Yu H."/>
            <person name="Li Y."/>
            <person name="Xu H."/>
            <person name="Wei S."/>
            <person name="He X."/>
            <person name="Fang L."/>
            <person name="Zhang Z."/>
            <person name="Zhang Y."/>
            <person name="Huang X."/>
            <person name="Su Z."/>
            <person name="Tong W."/>
            <person name="Li J."/>
            <person name="Tong Z."/>
            <person name="Li S."/>
            <person name="Ye J."/>
            <person name="Wang L."/>
            <person name="Fang L."/>
            <person name="Lei T."/>
            <person name="Chen C."/>
            <person name="Chen H."/>
            <person name="Xu Z."/>
            <person name="Li H."/>
            <person name="Huang H."/>
            <person name="Zhang F."/>
            <person name="Xu H."/>
            <person name="Li N."/>
            <person name="Zhao C."/>
            <person name="Li S."/>
            <person name="Dong L."/>
            <person name="Huang Y."/>
            <person name="Li L."/>
            <person name="Xi Y."/>
            <person name="Qi Q."/>
            <person name="Li W."/>
            <person name="Zhang B."/>
            <person name="Hu W."/>
            <person name="Zhang Y."/>
            <person name="Tian X."/>
            <person name="Jiao Y."/>
            <person name="Liang X."/>
            <person name="Jin J."/>
            <person name="Gao L."/>
            <person name="Zheng W."/>
            <person name="Hao B."/>
            <person name="Liu S."/>
            <person name="Wang W."/>
            <person name="Yuan L."/>
            <person name="Cao M."/>
            <person name="McDermott J."/>
            <person name="Samudrala R."/>
            <person name="Wang J."/>
            <person name="Wong G.K."/>
            <person name="Yang H."/>
        </authorList>
    </citation>
    <scope>NUCLEOTIDE SEQUENCE [LARGE SCALE GENOMIC DNA]</scope>
</reference>
<dbReference type="InterPro" id="IPR006076">
    <property type="entry name" value="FAD-dep_OxRdtase"/>
</dbReference>
<dbReference type="HOGENOM" id="CLU_007884_2_2_1"/>
<protein>
    <recommendedName>
        <fullName evidence="6">FAD dependent oxidoreductase domain-containing protein</fullName>
    </recommendedName>
</protein>
<dbReference type="InterPro" id="IPR045170">
    <property type="entry name" value="MTOX"/>
</dbReference>
<comment type="cofactor">
    <cofactor evidence="1">
        <name>FAD</name>
        <dbReference type="ChEBI" id="CHEBI:57692"/>
    </cofactor>
</comment>
<dbReference type="PANTHER" id="PTHR10961:SF7">
    <property type="entry name" value="FAD DEPENDENT OXIDOREDUCTASE DOMAIN-CONTAINING PROTEIN"/>
    <property type="match status" value="1"/>
</dbReference>
<evidence type="ECO:0000256" key="1">
    <source>
        <dbReference type="ARBA" id="ARBA00001974"/>
    </source>
</evidence>
<dbReference type="EMBL" id="CM000146">
    <property type="protein sequence ID" value="EEE69985.1"/>
    <property type="molecule type" value="Genomic_DNA"/>
</dbReference>
<keyword evidence="4" id="KW-0274">FAD</keyword>
<dbReference type="InterPro" id="IPR036188">
    <property type="entry name" value="FAD/NAD-bd_sf"/>
</dbReference>
<dbReference type="PANTHER" id="PTHR10961">
    <property type="entry name" value="PEROXISOMAL SARCOSINE OXIDASE"/>
    <property type="match status" value="1"/>
</dbReference>
<reference evidence="7" key="2">
    <citation type="submission" date="2008-12" db="EMBL/GenBank/DDBJ databases">
        <title>Improved gene annotation of the rice (Oryza sativa) genomes.</title>
        <authorList>
            <person name="Wang J."/>
            <person name="Li R."/>
            <person name="Fan W."/>
            <person name="Huang Q."/>
            <person name="Zhang J."/>
            <person name="Zhou Y."/>
            <person name="Hu Y."/>
            <person name="Zi S."/>
            <person name="Li J."/>
            <person name="Ni P."/>
            <person name="Zheng H."/>
            <person name="Zhang Y."/>
            <person name="Zhao M."/>
            <person name="Hao Q."/>
            <person name="McDermott J."/>
            <person name="Samudrala R."/>
            <person name="Kristiansen K."/>
            <person name="Wong G.K.-S."/>
        </authorList>
    </citation>
    <scope>NUCLEOTIDE SEQUENCE</scope>
</reference>
<name>B9G4D7_ORYSJ</name>
<accession>B9G4D7</accession>
<dbReference type="GO" id="GO:0050660">
    <property type="term" value="F:flavin adenine dinucleotide binding"/>
    <property type="evidence" value="ECO:0007669"/>
    <property type="project" value="InterPro"/>
</dbReference>
<comment type="similarity">
    <text evidence="2">Belongs to the MSOX/MTOX family.</text>
</comment>
<dbReference type="AlphaFoldDB" id="B9G4D7"/>
<evidence type="ECO:0000313" key="7">
    <source>
        <dbReference type="EMBL" id="EEE69985.1"/>
    </source>
</evidence>
<dbReference type="Pfam" id="PF01266">
    <property type="entry name" value="DAO"/>
    <property type="match status" value="1"/>
</dbReference>
<feature type="domain" description="FAD dependent oxidoreductase" evidence="6">
    <location>
        <begin position="16"/>
        <end position="67"/>
    </location>
</feature>
<evidence type="ECO:0000256" key="4">
    <source>
        <dbReference type="ARBA" id="ARBA00022827"/>
    </source>
</evidence>
<evidence type="ECO:0000259" key="6">
    <source>
        <dbReference type="Pfam" id="PF01266"/>
    </source>
</evidence>
<dbReference type="Gene3D" id="3.50.50.60">
    <property type="entry name" value="FAD/NAD(P)-binding domain"/>
    <property type="match status" value="1"/>
</dbReference>
<keyword evidence="5" id="KW-0560">Oxidoreductase</keyword>
<keyword evidence="3" id="KW-0285">Flavoprotein</keyword>
<dbReference type="GO" id="GO:0016491">
    <property type="term" value="F:oxidoreductase activity"/>
    <property type="evidence" value="ECO:0007669"/>
    <property type="project" value="UniProtKB-KW"/>
</dbReference>
<gene>
    <name evidence="7" type="ORF">OsJ_29890</name>
</gene>
<evidence type="ECO:0000256" key="2">
    <source>
        <dbReference type="ARBA" id="ARBA00010989"/>
    </source>
</evidence>
<dbReference type="Proteomes" id="UP000007752">
    <property type="component" value="Chromosome 9"/>
</dbReference>
<evidence type="ECO:0000256" key="3">
    <source>
        <dbReference type="ARBA" id="ARBA00022630"/>
    </source>
</evidence>
<organism evidence="7">
    <name type="scientific">Oryza sativa subsp. japonica</name>
    <name type="common">Rice</name>
    <dbReference type="NCBI Taxonomy" id="39947"/>
    <lineage>
        <taxon>Eukaryota</taxon>
        <taxon>Viridiplantae</taxon>
        <taxon>Streptophyta</taxon>
        <taxon>Embryophyta</taxon>
        <taxon>Tracheophyta</taxon>
        <taxon>Spermatophyta</taxon>
        <taxon>Magnoliopsida</taxon>
        <taxon>Liliopsida</taxon>
        <taxon>Poales</taxon>
        <taxon>Poaceae</taxon>
        <taxon>BOP clade</taxon>
        <taxon>Oryzoideae</taxon>
        <taxon>Oryzeae</taxon>
        <taxon>Oryzinae</taxon>
        <taxon>Oryza</taxon>
        <taxon>Oryza sativa</taxon>
    </lineage>
</organism>
<evidence type="ECO:0000256" key="5">
    <source>
        <dbReference type="ARBA" id="ARBA00023002"/>
    </source>
</evidence>